<sequence length="74" mass="8806">MAFWSKDKSKIKLAVMFPHGQKNQNWYSPIKYNNWTNERIIQKTLNNVQEKIKGFSKIQVYDVATDTLIYIIEP</sequence>
<proteinExistence type="predicted"/>
<name>A0ABV5GUD0_9FLAO</name>
<organism evidence="1 2">
    <name type="scientific">Flavobacterium jumunjinense</name>
    <dbReference type="NCBI Taxonomy" id="998845"/>
    <lineage>
        <taxon>Bacteria</taxon>
        <taxon>Pseudomonadati</taxon>
        <taxon>Bacteroidota</taxon>
        <taxon>Flavobacteriia</taxon>
        <taxon>Flavobacteriales</taxon>
        <taxon>Flavobacteriaceae</taxon>
        <taxon>Flavobacterium</taxon>
    </lineage>
</organism>
<accession>A0ABV5GUD0</accession>
<dbReference type="Proteomes" id="UP001589607">
    <property type="component" value="Unassembled WGS sequence"/>
</dbReference>
<keyword evidence="2" id="KW-1185">Reference proteome</keyword>
<comment type="caution">
    <text evidence="1">The sequence shown here is derived from an EMBL/GenBank/DDBJ whole genome shotgun (WGS) entry which is preliminary data.</text>
</comment>
<evidence type="ECO:0000313" key="2">
    <source>
        <dbReference type="Proteomes" id="UP001589607"/>
    </source>
</evidence>
<dbReference type="EMBL" id="JBHMEY010000100">
    <property type="protein sequence ID" value="MFB9099005.1"/>
    <property type="molecule type" value="Genomic_DNA"/>
</dbReference>
<protein>
    <submittedName>
        <fullName evidence="1">Uncharacterized protein</fullName>
    </submittedName>
</protein>
<reference evidence="1 2" key="1">
    <citation type="submission" date="2024-09" db="EMBL/GenBank/DDBJ databases">
        <authorList>
            <person name="Sun Q."/>
            <person name="Mori K."/>
        </authorList>
    </citation>
    <scope>NUCLEOTIDE SEQUENCE [LARGE SCALE GENOMIC DNA]</scope>
    <source>
        <strain evidence="1 2">CECT 7955</strain>
    </source>
</reference>
<gene>
    <name evidence="1" type="ORF">ACFFVF_21050</name>
</gene>
<evidence type="ECO:0000313" key="1">
    <source>
        <dbReference type="EMBL" id="MFB9099005.1"/>
    </source>
</evidence>
<dbReference type="RefSeq" id="WP_236452864.1">
    <property type="nucleotide sequence ID" value="NZ_CBCSGE010000039.1"/>
</dbReference>